<dbReference type="EMBL" id="MU266350">
    <property type="protein sequence ID" value="KAH7928712.1"/>
    <property type="molecule type" value="Genomic_DNA"/>
</dbReference>
<keyword evidence="2" id="KW-1185">Reference proteome</keyword>
<comment type="caution">
    <text evidence="1">The sequence shown here is derived from an EMBL/GenBank/DDBJ whole genome shotgun (WGS) entry which is preliminary data.</text>
</comment>
<accession>A0ACB8BV38</accession>
<evidence type="ECO:0000313" key="2">
    <source>
        <dbReference type="Proteomes" id="UP000790709"/>
    </source>
</evidence>
<proteinExistence type="predicted"/>
<gene>
    <name evidence="1" type="ORF">BV22DRAFT_969146</name>
</gene>
<feature type="non-terminal residue" evidence="1">
    <location>
        <position position="289"/>
    </location>
</feature>
<name>A0ACB8BV38_9AGAM</name>
<sequence>LREIAETTLKAIETGSITVADVSHDLAAKVSFSNNNTRYYAPDSLLSSWRASTPSRGLAVPSTAEVSILEVSTLDGARLLSNTLSSRSTSYGRIALLNFASATHPGGGFLSGAQAQEESIARSSTLYPSLMTDVAQQFYQLHGKDRKRGFYHHAMIYTPAVVVFRDDAGNWVDPFEVDVVTSAAVNAGDVWKKAASESSLSSTEIEERIEVAMRERMGRILFLFEQQGAKNIVLGSFGTGVFRNKVEVVAKIWASLLTEDGARYKHSFHRVMFAILGKDTFNTFKETFE</sequence>
<organism evidence="1 2">
    <name type="scientific">Leucogyrophana mollusca</name>
    <dbReference type="NCBI Taxonomy" id="85980"/>
    <lineage>
        <taxon>Eukaryota</taxon>
        <taxon>Fungi</taxon>
        <taxon>Dikarya</taxon>
        <taxon>Basidiomycota</taxon>
        <taxon>Agaricomycotina</taxon>
        <taxon>Agaricomycetes</taxon>
        <taxon>Agaricomycetidae</taxon>
        <taxon>Boletales</taxon>
        <taxon>Boletales incertae sedis</taxon>
        <taxon>Leucogyrophana</taxon>
    </lineage>
</organism>
<protein>
    <submittedName>
        <fullName evidence="1">Uncharacterized protein</fullName>
    </submittedName>
</protein>
<reference evidence="1" key="1">
    <citation type="journal article" date="2021" name="New Phytol.">
        <title>Evolutionary innovations through gain and loss of genes in the ectomycorrhizal Boletales.</title>
        <authorList>
            <person name="Wu G."/>
            <person name="Miyauchi S."/>
            <person name="Morin E."/>
            <person name="Kuo A."/>
            <person name="Drula E."/>
            <person name="Varga T."/>
            <person name="Kohler A."/>
            <person name="Feng B."/>
            <person name="Cao Y."/>
            <person name="Lipzen A."/>
            <person name="Daum C."/>
            <person name="Hundley H."/>
            <person name="Pangilinan J."/>
            <person name="Johnson J."/>
            <person name="Barry K."/>
            <person name="LaButti K."/>
            <person name="Ng V."/>
            <person name="Ahrendt S."/>
            <person name="Min B."/>
            <person name="Choi I.G."/>
            <person name="Park H."/>
            <person name="Plett J.M."/>
            <person name="Magnuson J."/>
            <person name="Spatafora J.W."/>
            <person name="Nagy L.G."/>
            <person name="Henrissat B."/>
            <person name="Grigoriev I.V."/>
            <person name="Yang Z.L."/>
            <person name="Xu J."/>
            <person name="Martin F.M."/>
        </authorList>
    </citation>
    <scope>NUCLEOTIDE SEQUENCE</scope>
    <source>
        <strain evidence="1">KUC20120723A-06</strain>
    </source>
</reference>
<dbReference type="Proteomes" id="UP000790709">
    <property type="component" value="Unassembled WGS sequence"/>
</dbReference>
<feature type="non-terminal residue" evidence="1">
    <location>
        <position position="1"/>
    </location>
</feature>
<evidence type="ECO:0000313" key="1">
    <source>
        <dbReference type="EMBL" id="KAH7928712.1"/>
    </source>
</evidence>